<accession>A0A9Q4C5F9</accession>
<dbReference type="AlphaFoldDB" id="A0A9Q4C5F9"/>
<reference evidence="2" key="1">
    <citation type="submission" date="2022-09" db="EMBL/GenBank/DDBJ databases">
        <title>Haloadaptaus new haloarchaeum isolated from saline soil.</title>
        <authorList>
            <person name="Duran-Viseras A."/>
            <person name="Sanchez-Porro C."/>
            <person name="Ventosa A."/>
        </authorList>
    </citation>
    <scope>NUCLEOTIDE SEQUENCE</scope>
    <source>
        <strain evidence="2">F3-133</strain>
    </source>
</reference>
<organism evidence="2 3">
    <name type="scientific">Halorutilus salinus</name>
    <dbReference type="NCBI Taxonomy" id="2487751"/>
    <lineage>
        <taxon>Archaea</taxon>
        <taxon>Methanobacteriati</taxon>
        <taxon>Methanobacteriota</taxon>
        <taxon>Stenosarchaea group</taxon>
        <taxon>Halobacteria</taxon>
        <taxon>Halorutilales</taxon>
        <taxon>Halorutilaceae</taxon>
        <taxon>Halorutilus</taxon>
    </lineage>
</organism>
<dbReference type="RefSeq" id="WP_266088394.1">
    <property type="nucleotide sequence ID" value="NZ_RKLV01000012.1"/>
</dbReference>
<keyword evidence="3" id="KW-1185">Reference proteome</keyword>
<evidence type="ECO:0000313" key="3">
    <source>
        <dbReference type="Proteomes" id="UP001149411"/>
    </source>
</evidence>
<gene>
    <name evidence="2" type="ORF">EGH25_10600</name>
</gene>
<name>A0A9Q4C5F9_9EURY</name>
<feature type="region of interest" description="Disordered" evidence="1">
    <location>
        <begin position="65"/>
        <end position="88"/>
    </location>
</feature>
<sequence>MVNAFSDLAIWEPDEDLQSNYVSFMELNEEIRDILSDYTDEDIHLWDIEHAFWFWQQREKFEEDAEEKESVTGGTSVGVTKPKTIPDSYIPPIVSVLPELSRGKTE</sequence>
<dbReference type="Proteomes" id="UP001149411">
    <property type="component" value="Unassembled WGS sequence"/>
</dbReference>
<comment type="caution">
    <text evidence="2">The sequence shown here is derived from an EMBL/GenBank/DDBJ whole genome shotgun (WGS) entry which is preliminary data.</text>
</comment>
<dbReference type="EMBL" id="RKLV01000012">
    <property type="protein sequence ID" value="MCX2819798.1"/>
    <property type="molecule type" value="Genomic_DNA"/>
</dbReference>
<protein>
    <submittedName>
        <fullName evidence="2">Uncharacterized protein</fullName>
    </submittedName>
</protein>
<evidence type="ECO:0000313" key="2">
    <source>
        <dbReference type="EMBL" id="MCX2819798.1"/>
    </source>
</evidence>
<evidence type="ECO:0000256" key="1">
    <source>
        <dbReference type="SAM" id="MobiDB-lite"/>
    </source>
</evidence>
<proteinExistence type="predicted"/>